<dbReference type="OrthoDB" id="9800167at2"/>
<evidence type="ECO:0000256" key="2">
    <source>
        <dbReference type="ARBA" id="ARBA00022630"/>
    </source>
</evidence>
<evidence type="ECO:0000256" key="1">
    <source>
        <dbReference type="ARBA" id="ARBA00001974"/>
    </source>
</evidence>
<reference evidence="7 8" key="1">
    <citation type="submission" date="2019-11" db="EMBL/GenBank/DDBJ databases">
        <title>Pseudmonas karstica sp. nov. and Pseudomonas spelaei sp. nov. from caves.</title>
        <authorList>
            <person name="Zeman M."/>
        </authorList>
    </citation>
    <scope>NUCLEOTIDE SEQUENCE [LARGE SCALE GENOMIC DNA]</scope>
    <source>
        <strain evidence="7 8">CCM 7891</strain>
    </source>
</reference>
<dbReference type="PANTHER" id="PTHR43557">
    <property type="entry name" value="APOPTOSIS-INDUCING FACTOR 1"/>
    <property type="match status" value="1"/>
</dbReference>
<proteinExistence type="predicted"/>
<dbReference type="PANTHER" id="PTHR43557:SF2">
    <property type="entry name" value="RIESKE DOMAIN-CONTAINING PROTEIN-RELATED"/>
    <property type="match status" value="1"/>
</dbReference>
<dbReference type="InterPro" id="IPR028202">
    <property type="entry name" value="Reductase_C"/>
</dbReference>
<comment type="cofactor">
    <cofactor evidence="1">
        <name>FAD</name>
        <dbReference type="ChEBI" id="CHEBI:57692"/>
    </cofactor>
</comment>
<keyword evidence="2" id="KW-0285">Flavoprotein</keyword>
<dbReference type="Pfam" id="PF07992">
    <property type="entry name" value="Pyr_redox_2"/>
    <property type="match status" value="1"/>
</dbReference>
<protein>
    <submittedName>
        <fullName evidence="7">NAD(P)H-nitrite reductase</fullName>
    </submittedName>
</protein>
<dbReference type="GO" id="GO:0005737">
    <property type="term" value="C:cytoplasm"/>
    <property type="evidence" value="ECO:0007669"/>
    <property type="project" value="TreeGrafter"/>
</dbReference>
<dbReference type="SUPFAM" id="SSF51905">
    <property type="entry name" value="FAD/NAD(P)-binding domain"/>
    <property type="match status" value="2"/>
</dbReference>
<sequence length="404" mass="42977">MRRAEIRFRDGGYLMDTFGAYPQSVVIVGASHAGVAAATELRNAGYESEIILVGEEEGMPYHRPHLSKDCLAGEMPAPKPIRPESFYDERMITLRLGTCVTGIDRRAKTLFLAEGGRLSYGVLILATGASARSLPAVLQGAERAAILRDKSDWEALSNALLDKASLAVIGGGLIGLEVAAAARERGLSVTVVEAAPRLMMRTLYPEIAAYVLGEHRHKGIDIRLGVTVAGVTEQGLTLGDGSKVDADLVLSSVGSEPRTDLATAAGLPCSNGVDTDACGRTADPSIFAIGDCAHWDHQGASTRHESVAATQFQARAIAAALTGKSAPVQIPFRLWSFQGKLRLQMSGQVLPDAETRIEQLEENSFLLRAFQDGNLIAIQALNAPRSFIAAIGELESGLTDRMTA</sequence>
<dbReference type="InterPro" id="IPR023753">
    <property type="entry name" value="FAD/NAD-binding_dom"/>
</dbReference>
<gene>
    <name evidence="7" type="ORF">GIR22_23570</name>
</gene>
<evidence type="ECO:0000259" key="6">
    <source>
        <dbReference type="Pfam" id="PF14759"/>
    </source>
</evidence>
<dbReference type="InterPro" id="IPR050446">
    <property type="entry name" value="FAD-oxidoreductase/Apoptosis"/>
</dbReference>
<dbReference type="Proteomes" id="UP000431485">
    <property type="component" value="Unassembled WGS sequence"/>
</dbReference>
<evidence type="ECO:0000256" key="4">
    <source>
        <dbReference type="ARBA" id="ARBA00023002"/>
    </source>
</evidence>
<dbReference type="PRINTS" id="PR00411">
    <property type="entry name" value="PNDRDTASEI"/>
</dbReference>
<evidence type="ECO:0000256" key="3">
    <source>
        <dbReference type="ARBA" id="ARBA00022827"/>
    </source>
</evidence>
<evidence type="ECO:0000313" key="8">
    <source>
        <dbReference type="Proteomes" id="UP000431485"/>
    </source>
</evidence>
<keyword evidence="3" id="KW-0274">FAD</keyword>
<dbReference type="SUPFAM" id="SSF55424">
    <property type="entry name" value="FAD/NAD-linked reductases, dimerisation (C-terminal) domain"/>
    <property type="match status" value="1"/>
</dbReference>
<keyword evidence="4" id="KW-0560">Oxidoreductase</keyword>
<dbReference type="AlphaFoldDB" id="A0A7X2RVW8"/>
<dbReference type="EMBL" id="WLYI01000044">
    <property type="protein sequence ID" value="MTD22112.1"/>
    <property type="molecule type" value="Genomic_DNA"/>
</dbReference>
<dbReference type="Gene3D" id="3.30.390.30">
    <property type="match status" value="1"/>
</dbReference>
<feature type="domain" description="FAD/NAD(P)-binding" evidence="5">
    <location>
        <begin position="24"/>
        <end position="301"/>
    </location>
</feature>
<dbReference type="GO" id="GO:0016651">
    <property type="term" value="F:oxidoreductase activity, acting on NAD(P)H"/>
    <property type="evidence" value="ECO:0007669"/>
    <property type="project" value="TreeGrafter"/>
</dbReference>
<name>A0A7X2RVW8_9PSED</name>
<dbReference type="InterPro" id="IPR036188">
    <property type="entry name" value="FAD/NAD-bd_sf"/>
</dbReference>
<keyword evidence="8" id="KW-1185">Reference proteome</keyword>
<dbReference type="Pfam" id="PF14759">
    <property type="entry name" value="Reductase_C"/>
    <property type="match status" value="1"/>
</dbReference>
<feature type="domain" description="Reductase C-terminal" evidence="6">
    <location>
        <begin position="334"/>
        <end position="391"/>
    </location>
</feature>
<accession>A0A7X2RVW8</accession>
<dbReference type="InterPro" id="IPR016156">
    <property type="entry name" value="FAD/NAD-linked_Rdtase_dimer_sf"/>
</dbReference>
<evidence type="ECO:0000313" key="7">
    <source>
        <dbReference type="EMBL" id="MTD22112.1"/>
    </source>
</evidence>
<comment type="caution">
    <text evidence="7">The sequence shown here is derived from an EMBL/GenBank/DDBJ whole genome shotgun (WGS) entry which is preliminary data.</text>
</comment>
<dbReference type="PRINTS" id="PR00368">
    <property type="entry name" value="FADPNR"/>
</dbReference>
<dbReference type="Gene3D" id="3.50.50.60">
    <property type="entry name" value="FAD/NAD(P)-binding domain"/>
    <property type="match status" value="2"/>
</dbReference>
<organism evidence="7 8">
    <name type="scientific">Pseudomonas karstica</name>
    <dbReference type="NCBI Taxonomy" id="1055468"/>
    <lineage>
        <taxon>Bacteria</taxon>
        <taxon>Pseudomonadati</taxon>
        <taxon>Pseudomonadota</taxon>
        <taxon>Gammaproteobacteria</taxon>
        <taxon>Pseudomonadales</taxon>
        <taxon>Pseudomonadaceae</taxon>
        <taxon>Pseudomonas</taxon>
    </lineage>
</organism>
<evidence type="ECO:0000259" key="5">
    <source>
        <dbReference type="Pfam" id="PF07992"/>
    </source>
</evidence>